<evidence type="ECO:0000313" key="6">
    <source>
        <dbReference type="EMBL" id="MFD2963682.1"/>
    </source>
</evidence>
<dbReference type="EMBL" id="JBHUPA010000008">
    <property type="protein sequence ID" value="MFD2963682.1"/>
    <property type="molecule type" value="Genomic_DNA"/>
</dbReference>
<accession>A0ABW6B2X5</accession>
<dbReference type="RefSeq" id="WP_377611786.1">
    <property type="nucleotide sequence ID" value="NZ_JBHUPA010000008.1"/>
</dbReference>
<feature type="domain" description="Thioredoxin" evidence="5">
    <location>
        <begin position="21"/>
        <end position="172"/>
    </location>
</feature>
<dbReference type="PANTHER" id="PTHR42852">
    <property type="entry name" value="THIOL:DISULFIDE INTERCHANGE PROTEIN DSBE"/>
    <property type="match status" value="1"/>
</dbReference>
<organism evidence="6 7">
    <name type="scientific">Olivibacter jilunii</name>
    <dbReference type="NCBI Taxonomy" id="985016"/>
    <lineage>
        <taxon>Bacteria</taxon>
        <taxon>Pseudomonadati</taxon>
        <taxon>Bacteroidota</taxon>
        <taxon>Sphingobacteriia</taxon>
        <taxon>Sphingobacteriales</taxon>
        <taxon>Sphingobacteriaceae</taxon>
        <taxon>Olivibacter</taxon>
    </lineage>
</organism>
<dbReference type="Gene3D" id="3.40.30.10">
    <property type="entry name" value="Glutaredoxin"/>
    <property type="match status" value="1"/>
</dbReference>
<dbReference type="Proteomes" id="UP001597560">
    <property type="component" value="Unassembled WGS sequence"/>
</dbReference>
<dbReference type="PANTHER" id="PTHR42852:SF6">
    <property type="entry name" value="THIOL:DISULFIDE INTERCHANGE PROTEIN DSBE"/>
    <property type="match status" value="1"/>
</dbReference>
<comment type="caution">
    <text evidence="6">The sequence shown here is derived from an EMBL/GenBank/DDBJ whole genome shotgun (WGS) entry which is preliminary data.</text>
</comment>
<comment type="subcellular location">
    <subcellularLocation>
        <location evidence="1">Cell envelope</location>
    </subcellularLocation>
</comment>
<dbReference type="Pfam" id="PF13905">
    <property type="entry name" value="Thioredoxin_8"/>
    <property type="match status" value="1"/>
</dbReference>
<sequence>MNLPNRVIRLITCVLILETSVSIGQEFTPIAETKTNDTFFSEGDTLSRELREELKPYLGKPIILDFWATYCGACINAFPHLDELQKQFNDRAQIILVTNQSRETIENFAKRNKKYRTLSLPTVVSQKLWNSFSFRTIPLHVWITADGRVEHVTGGWNLNAERLEDFINGKKLNLTTLVQNRDFDKTADLWLEGNGRQNKYMQYYSFFMGYVPDAGGRTSVVKDKNTGILQKIKIWNGTLINMFAIAYGETTINNPFKRYNRVIIEAQNKNRFMMPSDKTEYDQWLSNNAFCYELYVPKEKSAEIFDFMRMDLERYFDLTASIEQREEPCFVLMNLLNNMEKIRTKGGKPSAYFRKENTINIQNRLMYVFMEELQDELATFSSLPLINETGFDGLLDIDFTRRPKDLKTINKELEKYGLQLKETVRKIEMLVIRDKDKNPSEV</sequence>
<evidence type="ECO:0000259" key="5">
    <source>
        <dbReference type="PROSITE" id="PS51352"/>
    </source>
</evidence>
<dbReference type="InterPro" id="IPR012336">
    <property type="entry name" value="Thioredoxin-like_fold"/>
</dbReference>
<keyword evidence="7" id="KW-1185">Reference proteome</keyword>
<evidence type="ECO:0000256" key="3">
    <source>
        <dbReference type="ARBA" id="ARBA00023157"/>
    </source>
</evidence>
<name>A0ABW6B2X5_9SPHI</name>
<evidence type="ECO:0000256" key="2">
    <source>
        <dbReference type="ARBA" id="ARBA00022748"/>
    </source>
</evidence>
<evidence type="ECO:0000313" key="7">
    <source>
        <dbReference type="Proteomes" id="UP001597560"/>
    </source>
</evidence>
<dbReference type="InterPro" id="IPR050553">
    <property type="entry name" value="Thioredoxin_ResA/DsbE_sf"/>
</dbReference>
<keyword evidence="2" id="KW-0201">Cytochrome c-type biogenesis</keyword>
<reference evidence="7" key="1">
    <citation type="journal article" date="2019" name="Int. J. Syst. Evol. Microbiol.">
        <title>The Global Catalogue of Microorganisms (GCM) 10K type strain sequencing project: providing services to taxonomists for standard genome sequencing and annotation.</title>
        <authorList>
            <consortium name="The Broad Institute Genomics Platform"/>
            <consortium name="The Broad Institute Genome Sequencing Center for Infectious Disease"/>
            <person name="Wu L."/>
            <person name="Ma J."/>
        </authorList>
    </citation>
    <scope>NUCLEOTIDE SEQUENCE [LARGE SCALE GENOMIC DNA]</scope>
    <source>
        <strain evidence="7">KCTC 23098</strain>
    </source>
</reference>
<gene>
    <name evidence="6" type="ORF">ACFS6J_17890</name>
</gene>
<dbReference type="PROSITE" id="PS51352">
    <property type="entry name" value="THIOREDOXIN_2"/>
    <property type="match status" value="1"/>
</dbReference>
<proteinExistence type="predicted"/>
<protein>
    <submittedName>
        <fullName evidence="6">TlpA family protein disulfide reductase</fullName>
    </submittedName>
</protein>
<keyword evidence="4" id="KW-0676">Redox-active center</keyword>
<evidence type="ECO:0000256" key="1">
    <source>
        <dbReference type="ARBA" id="ARBA00004196"/>
    </source>
</evidence>
<dbReference type="SUPFAM" id="SSF52833">
    <property type="entry name" value="Thioredoxin-like"/>
    <property type="match status" value="1"/>
</dbReference>
<evidence type="ECO:0000256" key="4">
    <source>
        <dbReference type="ARBA" id="ARBA00023284"/>
    </source>
</evidence>
<dbReference type="CDD" id="cd02966">
    <property type="entry name" value="TlpA_like_family"/>
    <property type="match status" value="1"/>
</dbReference>
<keyword evidence="3" id="KW-1015">Disulfide bond</keyword>
<dbReference type="InterPro" id="IPR013766">
    <property type="entry name" value="Thioredoxin_domain"/>
</dbReference>
<dbReference type="InterPro" id="IPR036249">
    <property type="entry name" value="Thioredoxin-like_sf"/>
</dbReference>